<accession>A0A9N9EKB0</accession>
<evidence type="ECO:0000313" key="2">
    <source>
        <dbReference type="Proteomes" id="UP000789570"/>
    </source>
</evidence>
<dbReference type="EMBL" id="CAJVPQ010006240">
    <property type="protein sequence ID" value="CAG8682363.1"/>
    <property type="molecule type" value="Genomic_DNA"/>
</dbReference>
<proteinExistence type="predicted"/>
<organism evidence="1 2">
    <name type="scientific">Funneliformis caledonium</name>
    <dbReference type="NCBI Taxonomy" id="1117310"/>
    <lineage>
        <taxon>Eukaryota</taxon>
        <taxon>Fungi</taxon>
        <taxon>Fungi incertae sedis</taxon>
        <taxon>Mucoromycota</taxon>
        <taxon>Glomeromycotina</taxon>
        <taxon>Glomeromycetes</taxon>
        <taxon>Glomerales</taxon>
        <taxon>Glomeraceae</taxon>
        <taxon>Funneliformis</taxon>
    </lineage>
</organism>
<evidence type="ECO:0000313" key="1">
    <source>
        <dbReference type="EMBL" id="CAG8682363.1"/>
    </source>
</evidence>
<comment type="caution">
    <text evidence="1">The sequence shown here is derived from an EMBL/GenBank/DDBJ whole genome shotgun (WGS) entry which is preliminary data.</text>
</comment>
<feature type="non-terminal residue" evidence="1">
    <location>
        <position position="1"/>
    </location>
</feature>
<dbReference type="Proteomes" id="UP000789570">
    <property type="component" value="Unassembled WGS sequence"/>
</dbReference>
<keyword evidence="2" id="KW-1185">Reference proteome</keyword>
<protein>
    <submittedName>
        <fullName evidence="1">4473_t:CDS:1</fullName>
    </submittedName>
</protein>
<dbReference type="AlphaFoldDB" id="A0A9N9EKB0"/>
<name>A0A9N9EKB0_9GLOM</name>
<gene>
    <name evidence="1" type="ORF">FCALED_LOCUS12568</name>
</gene>
<sequence length="57" mass="6674">DEEEMPSDVISPDTSPKRASNLFGVFFSDPFMLTFHPKYILWKGFKFSFLAFFVPYT</sequence>
<reference evidence="1" key="1">
    <citation type="submission" date="2021-06" db="EMBL/GenBank/DDBJ databases">
        <authorList>
            <person name="Kallberg Y."/>
            <person name="Tangrot J."/>
            <person name="Rosling A."/>
        </authorList>
    </citation>
    <scope>NUCLEOTIDE SEQUENCE</scope>
    <source>
        <strain evidence="1">UK204</strain>
    </source>
</reference>